<gene>
    <name evidence="1" type="ORF">PanWU01x14_303690</name>
</gene>
<dbReference type="STRING" id="3476.A0A2P5AST2"/>
<dbReference type="PANTHER" id="PTHR36139">
    <property type="entry name" value="SUCCINATE DEHYDROGENASE SUBUNIT 5, MITOCHONDRIAL"/>
    <property type="match status" value="1"/>
</dbReference>
<comment type="caution">
    <text evidence="1">The sequence shown here is derived from an EMBL/GenBank/DDBJ whole genome shotgun (WGS) entry which is preliminary data.</text>
</comment>
<accession>A0A2P5AST2</accession>
<dbReference type="InterPro" id="IPR025397">
    <property type="entry name" value="SDH5"/>
</dbReference>
<keyword evidence="2" id="KW-1185">Reference proteome</keyword>
<dbReference type="GO" id="GO:0006099">
    <property type="term" value="P:tricarboxylic acid cycle"/>
    <property type="evidence" value="ECO:0007669"/>
    <property type="project" value="InterPro"/>
</dbReference>
<dbReference type="GO" id="GO:0045273">
    <property type="term" value="C:respiratory chain complex II (succinate dehydrogenase)"/>
    <property type="evidence" value="ECO:0007669"/>
    <property type="project" value="InterPro"/>
</dbReference>
<dbReference type="PANTHER" id="PTHR36139:SF1">
    <property type="entry name" value="SUCCINATE DEHYDROGENASE SUBUNIT 5, MITOCHONDRIAL"/>
    <property type="match status" value="1"/>
</dbReference>
<proteinExistence type="predicted"/>
<dbReference type="AlphaFoldDB" id="A0A2P5AST2"/>
<dbReference type="EMBL" id="JXTB01000461">
    <property type="protein sequence ID" value="PON39589.1"/>
    <property type="molecule type" value="Genomic_DNA"/>
</dbReference>
<sequence>MEKMMGVSLRSVYRSVWCRSYRMGTVNHQILRHYYAGRTFFNFSIPPTSMASRHAFASSDCRSPLSMGLGSTRSYSEDVTHLPVIKDPGLHRAFKDLLAASWNELPDSLIYEVKTALSKNTDDEAGKEAVTNVFRAAEAVEKFGDIIMNFKMKLDDTIGMSGENVKPLSDEYVNALRTIFSRYTTYLDAFGPEETYLRKKVETELGSKMIYLKMRCGGIGSEWGKVTVLGTSGLAGSYVEQRA</sequence>
<organism evidence="1 2">
    <name type="scientific">Parasponia andersonii</name>
    <name type="common">Sponia andersonii</name>
    <dbReference type="NCBI Taxonomy" id="3476"/>
    <lineage>
        <taxon>Eukaryota</taxon>
        <taxon>Viridiplantae</taxon>
        <taxon>Streptophyta</taxon>
        <taxon>Embryophyta</taxon>
        <taxon>Tracheophyta</taxon>
        <taxon>Spermatophyta</taxon>
        <taxon>Magnoliopsida</taxon>
        <taxon>eudicotyledons</taxon>
        <taxon>Gunneridae</taxon>
        <taxon>Pentapetalae</taxon>
        <taxon>rosids</taxon>
        <taxon>fabids</taxon>
        <taxon>Rosales</taxon>
        <taxon>Cannabaceae</taxon>
        <taxon>Parasponia</taxon>
    </lineage>
</organism>
<dbReference type="Pfam" id="PF14290">
    <property type="entry name" value="SDH5_plant"/>
    <property type="match status" value="1"/>
</dbReference>
<reference evidence="2" key="1">
    <citation type="submission" date="2016-06" db="EMBL/GenBank/DDBJ databases">
        <title>Parallel loss of symbiosis genes in relatives of nitrogen-fixing non-legume Parasponia.</title>
        <authorList>
            <person name="Van Velzen R."/>
            <person name="Holmer R."/>
            <person name="Bu F."/>
            <person name="Rutten L."/>
            <person name="Van Zeijl A."/>
            <person name="Liu W."/>
            <person name="Santuari L."/>
            <person name="Cao Q."/>
            <person name="Sharma T."/>
            <person name="Shen D."/>
            <person name="Roswanjaya Y."/>
            <person name="Wardhani T."/>
            <person name="Kalhor M.S."/>
            <person name="Jansen J."/>
            <person name="Van den Hoogen J."/>
            <person name="Gungor B."/>
            <person name="Hartog M."/>
            <person name="Hontelez J."/>
            <person name="Verver J."/>
            <person name="Yang W.-C."/>
            <person name="Schijlen E."/>
            <person name="Repin R."/>
            <person name="Schilthuizen M."/>
            <person name="Schranz E."/>
            <person name="Heidstra R."/>
            <person name="Miyata K."/>
            <person name="Fedorova E."/>
            <person name="Kohlen W."/>
            <person name="Bisseling T."/>
            <person name="Smit S."/>
            <person name="Geurts R."/>
        </authorList>
    </citation>
    <scope>NUCLEOTIDE SEQUENCE [LARGE SCALE GENOMIC DNA]</scope>
    <source>
        <strain evidence="2">cv. WU1-14</strain>
    </source>
</reference>
<dbReference type="Proteomes" id="UP000237105">
    <property type="component" value="Unassembled WGS sequence"/>
</dbReference>
<evidence type="ECO:0000313" key="2">
    <source>
        <dbReference type="Proteomes" id="UP000237105"/>
    </source>
</evidence>
<name>A0A2P5AST2_PARAD</name>
<dbReference type="OrthoDB" id="1910373at2759"/>
<evidence type="ECO:0000313" key="1">
    <source>
        <dbReference type="EMBL" id="PON39589.1"/>
    </source>
</evidence>
<protein>
    <submittedName>
        <fullName evidence="1">Succinate dehydrogenase subunit 5, mitochondrial</fullName>
    </submittedName>
</protein>